<proteinExistence type="predicted"/>
<name>A0A127A260_9MICC</name>
<dbReference type="OrthoDB" id="9808843at2"/>
<dbReference type="AlphaFoldDB" id="A0A127A260"/>
<protein>
    <recommendedName>
        <fullName evidence="2">Response regulatory domain-containing protein</fullName>
    </recommendedName>
</protein>
<sequence length="124" mass="13302">MGADQRTRVLLVSAYPPLLSALREVLEEEGVDVVGESGTMREGARLARRCAPQVMVLDEHLPDGDAEAMCRRLSEAGTPTRCVILTSLGARNGRRRPPGDPIFVVRRIADSGLPQAVRAAAALT</sequence>
<dbReference type="EMBL" id="CP014518">
    <property type="protein sequence ID" value="AMM32884.1"/>
    <property type="molecule type" value="Genomic_DNA"/>
</dbReference>
<feature type="domain" description="Response regulatory" evidence="2">
    <location>
        <begin position="8"/>
        <end position="121"/>
    </location>
</feature>
<organism evidence="3 4">
    <name type="scientific">Sinomonas atrocyanea</name>
    <dbReference type="NCBI Taxonomy" id="37927"/>
    <lineage>
        <taxon>Bacteria</taxon>
        <taxon>Bacillati</taxon>
        <taxon>Actinomycetota</taxon>
        <taxon>Actinomycetes</taxon>
        <taxon>Micrococcales</taxon>
        <taxon>Micrococcaceae</taxon>
        <taxon>Sinomonas</taxon>
    </lineage>
</organism>
<dbReference type="Gene3D" id="3.40.50.2300">
    <property type="match status" value="1"/>
</dbReference>
<evidence type="ECO:0000313" key="4">
    <source>
        <dbReference type="Proteomes" id="UP000070134"/>
    </source>
</evidence>
<evidence type="ECO:0000313" key="3">
    <source>
        <dbReference type="EMBL" id="AMM32884.1"/>
    </source>
</evidence>
<reference evidence="3 4" key="1">
    <citation type="submission" date="2016-02" db="EMBL/GenBank/DDBJ databases">
        <title>Complete genome of Sinomonas atrocyanea KCTC 3377.</title>
        <authorList>
            <person name="Kim K.M."/>
        </authorList>
    </citation>
    <scope>NUCLEOTIDE SEQUENCE [LARGE SCALE GENOMIC DNA]</scope>
    <source>
        <strain evidence="3 4">KCTC 3377</strain>
    </source>
</reference>
<dbReference type="SUPFAM" id="SSF52172">
    <property type="entry name" value="CheY-like"/>
    <property type="match status" value="1"/>
</dbReference>
<keyword evidence="1" id="KW-0597">Phosphoprotein</keyword>
<evidence type="ECO:0000259" key="2">
    <source>
        <dbReference type="PROSITE" id="PS50110"/>
    </source>
</evidence>
<dbReference type="KEGG" id="satk:SA2016_2215"/>
<gene>
    <name evidence="3" type="ORF">SA2016_2215</name>
</gene>
<evidence type="ECO:0000256" key="1">
    <source>
        <dbReference type="PROSITE-ProRule" id="PRU00169"/>
    </source>
</evidence>
<dbReference type="STRING" id="37927.SA2016_2215"/>
<accession>A0A127A260</accession>
<dbReference type="Proteomes" id="UP000070134">
    <property type="component" value="Chromosome"/>
</dbReference>
<dbReference type="PROSITE" id="PS50110">
    <property type="entry name" value="RESPONSE_REGULATORY"/>
    <property type="match status" value="1"/>
</dbReference>
<feature type="modified residue" description="4-aspartylphosphate" evidence="1">
    <location>
        <position position="58"/>
    </location>
</feature>
<dbReference type="GO" id="GO:0000160">
    <property type="term" value="P:phosphorelay signal transduction system"/>
    <property type="evidence" value="ECO:0007669"/>
    <property type="project" value="InterPro"/>
</dbReference>
<keyword evidence="4" id="KW-1185">Reference proteome</keyword>
<dbReference type="InterPro" id="IPR011006">
    <property type="entry name" value="CheY-like_superfamily"/>
</dbReference>
<dbReference type="InterPro" id="IPR001789">
    <property type="entry name" value="Sig_transdc_resp-reg_receiver"/>
</dbReference>
<dbReference type="RefSeq" id="WP_066498008.1">
    <property type="nucleotide sequence ID" value="NZ_BJMO01000035.1"/>
</dbReference>